<evidence type="ECO:0000313" key="2">
    <source>
        <dbReference type="Proteomes" id="UP000152407"/>
    </source>
</evidence>
<organismHost>
    <name type="scientific">Synchiropus splendidus</name>
    <name type="common">Mandarinfish</name>
    <name type="synonym">Callionymus splendidus</name>
    <dbReference type="NCBI Taxonomy" id="270530"/>
</organismHost>
<reference evidence="2" key="1">
    <citation type="submission" date="2015-09" db="EMBL/GenBank/DDBJ databases">
        <authorList>
            <person name="Wen C.-M."/>
            <person name="Hong J.-R."/>
        </authorList>
    </citation>
    <scope>NUCLEOTIDE SEQUENCE [LARGE SCALE GENOMIC DNA]</scope>
</reference>
<proteinExistence type="predicted"/>
<name>A0A140G0L4_ISKNV</name>
<evidence type="ECO:0000313" key="1">
    <source>
        <dbReference type="EMBL" id="AMM04447.1"/>
    </source>
</evidence>
<organismHost>
    <name type="scientific">Siniperca chuatsi</name>
    <name type="common">Mandarin fish</name>
    <dbReference type="NCBI Taxonomy" id="119488"/>
</organismHost>
<sequence>MTLTTLKKQQTATMKPTALFVLLAAATLLKMSMAHETAFEHMLKNRAMDWHSKAKKIFNEVHNDPGKNFKPAQAFMCKPSSSWFRTYMTTHMGHKGKAMVVAMCTQYRDSLKQTRQATAEHLNKKCYYVDVKGADYNGFAILMDHRHRFSIHNDNDVAVTYNVKGGYKDATKKRAIRVDASGMRYTDQRVTIPPHGSTWYKDDWGRLANRPDGFCSMSPMMTLPYASWHRPRFHVPQYTLNKKVFPCKATLMYDDEHYNRFLETHFEDRRKMCLYEPHQTLPSSIKKKVSSLWNCKENMAVYISYCPQSYLWQ</sequence>
<accession>A0A140G0L4</accession>
<protein>
    <submittedName>
        <fullName evidence="1">Infectious spleen and kidney necrosis virus ORF033L</fullName>
    </submittedName>
</protein>
<dbReference type="EMBL" id="KT781098">
    <property type="protein sequence ID" value="AMM04447.1"/>
    <property type="molecule type" value="Genomic_DNA"/>
</dbReference>
<dbReference type="Proteomes" id="UP000152407">
    <property type="component" value="Segment"/>
</dbReference>
<organism evidence="1 2">
    <name type="scientific">Infectious spleen and kidney necrosis virus</name>
    <name type="common">ISKNV</name>
    <dbReference type="NCBI Taxonomy" id="180170"/>
    <lineage>
        <taxon>Viruses</taxon>
        <taxon>Varidnaviria</taxon>
        <taxon>Bamfordvirae</taxon>
        <taxon>Nucleocytoviricota</taxon>
        <taxon>Megaviricetes</taxon>
        <taxon>Pimascovirales</taxon>
        <taxon>Pimascovirales incertae sedis</taxon>
        <taxon>Iridoviridae</taxon>
        <taxon>Alphairidovirinae</taxon>
        <taxon>Megalocytivirus</taxon>
        <taxon>Megalocytivirus pagrus1</taxon>
    </lineage>
</organism>